<feature type="compositionally biased region" description="Gly residues" evidence="1">
    <location>
        <begin position="23"/>
        <end position="34"/>
    </location>
</feature>
<organism evidence="3 4">
    <name type="scientific">Streptomyces griseus subsp. griseus (strain JCM 4626 / CBS 651.72 / NBRC 13350 / KCC S-0626 / ISP 5235)</name>
    <dbReference type="NCBI Taxonomy" id="455632"/>
    <lineage>
        <taxon>Bacteria</taxon>
        <taxon>Bacillati</taxon>
        <taxon>Actinomycetota</taxon>
        <taxon>Actinomycetes</taxon>
        <taxon>Kitasatosporales</taxon>
        <taxon>Streptomycetaceae</taxon>
        <taxon>Streptomyces</taxon>
    </lineage>
</organism>
<evidence type="ECO:0000313" key="4">
    <source>
        <dbReference type="Proteomes" id="UP000001685"/>
    </source>
</evidence>
<evidence type="ECO:0000256" key="1">
    <source>
        <dbReference type="SAM" id="MobiDB-lite"/>
    </source>
</evidence>
<dbReference type="eggNOG" id="ENOG5031MPK">
    <property type="taxonomic scope" value="Bacteria"/>
</dbReference>
<feature type="compositionally biased region" description="Basic and acidic residues" evidence="1">
    <location>
        <begin position="1"/>
        <end position="13"/>
    </location>
</feature>
<gene>
    <name evidence="3" type="ordered locus">SGR_4342</name>
</gene>
<reference evidence="4" key="1">
    <citation type="journal article" date="2008" name="J. Bacteriol.">
        <title>Genome sequence of the streptomycin-producing microorganism Streptomyces griseus IFO 13350.</title>
        <authorList>
            <person name="Ohnishi Y."/>
            <person name="Ishikawa J."/>
            <person name="Hara H."/>
            <person name="Suzuki H."/>
            <person name="Ikenoya M."/>
            <person name="Ikeda H."/>
            <person name="Yamashita A."/>
            <person name="Hattori M."/>
            <person name="Horinouchi S."/>
        </authorList>
    </citation>
    <scope>NUCLEOTIDE SEQUENCE [LARGE SCALE GENOMIC DNA]</scope>
    <source>
        <strain evidence="4">JCM 4626 / NBRC 13350</strain>
    </source>
</reference>
<dbReference type="Proteomes" id="UP000001685">
    <property type="component" value="Chromosome"/>
</dbReference>
<accession>B1VTT1</accession>
<protein>
    <submittedName>
        <fullName evidence="3">Uncharacterized protein</fullName>
    </submittedName>
</protein>
<name>B1VTT1_STRGG</name>
<feature type="transmembrane region" description="Helical" evidence="2">
    <location>
        <begin position="74"/>
        <end position="96"/>
    </location>
</feature>
<dbReference type="AlphaFoldDB" id="B1VTT1"/>
<dbReference type="EMBL" id="AP009493">
    <property type="protein sequence ID" value="BAG21171.1"/>
    <property type="molecule type" value="Genomic_DNA"/>
</dbReference>
<dbReference type="HOGENOM" id="CLU_131557_0_0_11"/>
<keyword evidence="2" id="KW-0812">Transmembrane</keyword>
<dbReference type="KEGG" id="sgr:SGR_4342"/>
<evidence type="ECO:0000256" key="2">
    <source>
        <dbReference type="SAM" id="Phobius"/>
    </source>
</evidence>
<feature type="region of interest" description="Disordered" evidence="1">
    <location>
        <begin position="1"/>
        <end position="45"/>
    </location>
</feature>
<proteinExistence type="predicted"/>
<feature type="transmembrane region" description="Helical" evidence="2">
    <location>
        <begin position="178"/>
        <end position="202"/>
    </location>
</feature>
<keyword evidence="2" id="KW-0472">Membrane</keyword>
<keyword evidence="2" id="KW-1133">Transmembrane helix</keyword>
<sequence>MSEETERRPDAGGRHGRTPGTGSAQGGYGAGGGRSQVDGEAKGGASGARAQVNAGAAKAGAAGGANGLGPRASLLMSLALGLLLAALSGLVMFPAAEHLRSLRDGERAQATLHTSGSCMAGQCEVEFEADGRTVVADLPVGSGGGKRSVGAAMAIRYQADDPRVVAREDDVGGGGAALLAWMSGGAAVFFLAIAGAAALHLARQRRTRNR</sequence>
<evidence type="ECO:0000313" key="3">
    <source>
        <dbReference type="EMBL" id="BAG21171.1"/>
    </source>
</evidence>